<dbReference type="AlphaFoldDB" id="A0A0A9C3Z7"/>
<dbReference type="EMBL" id="GBRH01226871">
    <property type="protein sequence ID" value="JAD71024.1"/>
    <property type="molecule type" value="Transcribed_RNA"/>
</dbReference>
<sequence>MGSVLCDFVNRRERERHTHTHTQMEDFSLGQAVLENTARYQVLG</sequence>
<reference evidence="1" key="1">
    <citation type="submission" date="2014-09" db="EMBL/GenBank/DDBJ databases">
        <authorList>
            <person name="Magalhaes I.L.F."/>
            <person name="Oliveira U."/>
            <person name="Santos F.R."/>
            <person name="Vidigal T.H.D.A."/>
            <person name="Brescovit A.D."/>
            <person name="Santos A.J."/>
        </authorList>
    </citation>
    <scope>NUCLEOTIDE SEQUENCE</scope>
    <source>
        <tissue evidence="1">Shoot tissue taken approximately 20 cm above the soil surface</tissue>
    </source>
</reference>
<protein>
    <submittedName>
        <fullName evidence="1">Uncharacterized protein</fullName>
    </submittedName>
</protein>
<proteinExistence type="predicted"/>
<accession>A0A0A9C3Z7</accession>
<name>A0A0A9C3Z7_ARUDO</name>
<reference evidence="1" key="2">
    <citation type="journal article" date="2015" name="Data Brief">
        <title>Shoot transcriptome of the giant reed, Arundo donax.</title>
        <authorList>
            <person name="Barrero R.A."/>
            <person name="Guerrero F.D."/>
            <person name="Moolhuijzen P."/>
            <person name="Goolsby J.A."/>
            <person name="Tidwell J."/>
            <person name="Bellgard S.E."/>
            <person name="Bellgard M.I."/>
        </authorList>
    </citation>
    <scope>NUCLEOTIDE SEQUENCE</scope>
    <source>
        <tissue evidence="1">Shoot tissue taken approximately 20 cm above the soil surface</tissue>
    </source>
</reference>
<evidence type="ECO:0000313" key="1">
    <source>
        <dbReference type="EMBL" id="JAD71024.1"/>
    </source>
</evidence>
<organism evidence="1">
    <name type="scientific">Arundo donax</name>
    <name type="common">Giant reed</name>
    <name type="synonym">Donax arundinaceus</name>
    <dbReference type="NCBI Taxonomy" id="35708"/>
    <lineage>
        <taxon>Eukaryota</taxon>
        <taxon>Viridiplantae</taxon>
        <taxon>Streptophyta</taxon>
        <taxon>Embryophyta</taxon>
        <taxon>Tracheophyta</taxon>
        <taxon>Spermatophyta</taxon>
        <taxon>Magnoliopsida</taxon>
        <taxon>Liliopsida</taxon>
        <taxon>Poales</taxon>
        <taxon>Poaceae</taxon>
        <taxon>PACMAD clade</taxon>
        <taxon>Arundinoideae</taxon>
        <taxon>Arundineae</taxon>
        <taxon>Arundo</taxon>
    </lineage>
</organism>